<organism evidence="6 7">
    <name type="scientific">Marinoscillum furvescens DSM 4134</name>
    <dbReference type="NCBI Taxonomy" id="1122208"/>
    <lineage>
        <taxon>Bacteria</taxon>
        <taxon>Pseudomonadati</taxon>
        <taxon>Bacteroidota</taxon>
        <taxon>Cytophagia</taxon>
        <taxon>Cytophagales</taxon>
        <taxon>Reichenbachiellaceae</taxon>
        <taxon>Marinoscillum</taxon>
    </lineage>
</organism>
<dbReference type="Proteomes" id="UP000256779">
    <property type="component" value="Unassembled WGS sequence"/>
</dbReference>
<evidence type="ECO:0000313" key="7">
    <source>
        <dbReference type="Proteomes" id="UP000256779"/>
    </source>
</evidence>
<name>A0A3D9L0T6_MARFU</name>
<keyword evidence="2 3" id="KW-0175">Coiled coil</keyword>
<evidence type="ECO:0000256" key="1">
    <source>
        <dbReference type="ARBA" id="ARBA00004196"/>
    </source>
</evidence>
<evidence type="ECO:0000259" key="5">
    <source>
        <dbReference type="Pfam" id="PF25990"/>
    </source>
</evidence>
<dbReference type="EMBL" id="QREG01000015">
    <property type="protein sequence ID" value="RED96131.1"/>
    <property type="molecule type" value="Genomic_DNA"/>
</dbReference>
<dbReference type="PANTHER" id="PTHR32347">
    <property type="entry name" value="EFFLUX SYSTEM COMPONENT YKNX-RELATED"/>
    <property type="match status" value="1"/>
</dbReference>
<proteinExistence type="predicted"/>
<evidence type="ECO:0000256" key="2">
    <source>
        <dbReference type="ARBA" id="ARBA00023054"/>
    </source>
</evidence>
<evidence type="ECO:0000313" key="6">
    <source>
        <dbReference type="EMBL" id="RED96131.1"/>
    </source>
</evidence>
<feature type="region of interest" description="Disordered" evidence="4">
    <location>
        <begin position="416"/>
        <end position="449"/>
    </location>
</feature>
<dbReference type="AlphaFoldDB" id="A0A3D9L0T6"/>
<feature type="domain" description="YknX-like beta-barrel" evidence="5">
    <location>
        <begin position="267"/>
        <end position="336"/>
    </location>
</feature>
<dbReference type="InterPro" id="IPR058636">
    <property type="entry name" value="Beta-barrel_YknX"/>
</dbReference>
<dbReference type="Gene3D" id="2.40.420.20">
    <property type="match status" value="1"/>
</dbReference>
<evidence type="ECO:0000256" key="4">
    <source>
        <dbReference type="SAM" id="MobiDB-lite"/>
    </source>
</evidence>
<dbReference type="OrthoDB" id="1522431at2"/>
<sequence length="449" mass="50207">MLKNKRFLTIASIVVLCIVLYFSFGSAGGVATSELLATVKQGEFVVDVTTTGELEAKNSTRIMGPTGLRNYHIWNVTIQDIIEEGVFVKKGDYVAKLDPSELSTKIGEAELRLDERESRYIQTQLDTTLEMRQERDKLINLKYAVEEKELILEQSQYEPPASIKQAEIELQKAKRALSQAIENLDIKRRQNVAKMQQAYASRQKQRNELQGLLDLRKQFVVKAPEDGMLIYLKGYRGSQIQKGSQISAWDPAVATLPDLSEMNSITYVNEVDIRRIAIGQQVEIGLDAFPEKRLTGKVTKVANVGEQRPNSDAKVFQVIVEIDKIDETLRPGMTTSNTILTNVEEETLFVPLECLHNHLDSITYVYRKSGIGYSKQEVQVGLTNANEAQILAGLKAGESVYLSVPNGGYEAVNLLPELNGKRNQKTQHEAKPKPKPMRAKGAGKKKQAL</sequence>
<protein>
    <submittedName>
        <fullName evidence="6">Multidrug resistance efflux pump</fullName>
    </submittedName>
</protein>
<accession>A0A3D9L0T6</accession>
<dbReference type="InterPro" id="IPR050465">
    <property type="entry name" value="UPF0194_transport"/>
</dbReference>
<dbReference type="Pfam" id="PF25990">
    <property type="entry name" value="Beta-barrel_YknX"/>
    <property type="match status" value="1"/>
</dbReference>
<dbReference type="GO" id="GO:0030313">
    <property type="term" value="C:cell envelope"/>
    <property type="evidence" value="ECO:0007669"/>
    <property type="project" value="UniProtKB-SubCell"/>
</dbReference>
<feature type="compositionally biased region" description="Basic residues" evidence="4">
    <location>
        <begin position="433"/>
        <end position="449"/>
    </location>
</feature>
<reference evidence="6 7" key="1">
    <citation type="submission" date="2018-07" db="EMBL/GenBank/DDBJ databases">
        <title>Genomic Encyclopedia of Type Strains, Phase IV (KMG-IV): sequencing the most valuable type-strain genomes for metagenomic binning, comparative biology and taxonomic classification.</title>
        <authorList>
            <person name="Goeker M."/>
        </authorList>
    </citation>
    <scope>NUCLEOTIDE SEQUENCE [LARGE SCALE GENOMIC DNA]</scope>
    <source>
        <strain evidence="6 7">DSM 4134</strain>
    </source>
</reference>
<keyword evidence="7" id="KW-1185">Reference proteome</keyword>
<dbReference type="RefSeq" id="WP_115868993.1">
    <property type="nucleotide sequence ID" value="NZ_QREG01000015.1"/>
</dbReference>
<dbReference type="Gene3D" id="2.40.30.170">
    <property type="match status" value="1"/>
</dbReference>
<comment type="subcellular location">
    <subcellularLocation>
        <location evidence="1">Cell envelope</location>
    </subcellularLocation>
</comment>
<gene>
    <name evidence="6" type="ORF">C7460_11520</name>
</gene>
<evidence type="ECO:0000256" key="3">
    <source>
        <dbReference type="SAM" id="Coils"/>
    </source>
</evidence>
<comment type="caution">
    <text evidence="6">The sequence shown here is derived from an EMBL/GenBank/DDBJ whole genome shotgun (WGS) entry which is preliminary data.</text>
</comment>
<dbReference type="PANTHER" id="PTHR32347:SF23">
    <property type="entry name" value="BLL5650 PROTEIN"/>
    <property type="match status" value="1"/>
</dbReference>
<feature type="coiled-coil region" evidence="3">
    <location>
        <begin position="163"/>
        <end position="190"/>
    </location>
</feature>